<keyword evidence="3 5" id="KW-1133">Transmembrane helix</keyword>
<dbReference type="PROSITE" id="PS51380">
    <property type="entry name" value="EXS"/>
    <property type="match status" value="1"/>
</dbReference>
<feature type="non-terminal residue" evidence="7">
    <location>
        <position position="1"/>
    </location>
</feature>
<evidence type="ECO:0000313" key="8">
    <source>
        <dbReference type="Proteomes" id="UP000271241"/>
    </source>
</evidence>
<dbReference type="Proteomes" id="UP000271241">
    <property type="component" value="Unassembled WGS sequence"/>
</dbReference>
<evidence type="ECO:0000259" key="6">
    <source>
        <dbReference type="PROSITE" id="PS51380"/>
    </source>
</evidence>
<dbReference type="AlphaFoldDB" id="A0A4P9XQW3"/>
<evidence type="ECO:0000256" key="4">
    <source>
        <dbReference type="ARBA" id="ARBA00023136"/>
    </source>
</evidence>
<evidence type="ECO:0000256" key="5">
    <source>
        <dbReference type="SAM" id="Phobius"/>
    </source>
</evidence>
<dbReference type="Pfam" id="PF03124">
    <property type="entry name" value="EXS"/>
    <property type="match status" value="1"/>
</dbReference>
<feature type="non-terminal residue" evidence="7">
    <location>
        <position position="342"/>
    </location>
</feature>
<sequence>PLPFRALFLICFGIWAWGSNIQLLRWTGIEPSRLLLAPGKKILRHRSIYQLAGAYSAVLAVGWLVFAATQSTLVIVFVYVGFFALTVNPVDSWWRHKRFCFLRSLGRIIFGGLASPVHLADVVLADILTSFARVLADLYVVLCYVVTASSLDLAIHSLEQSTTCVYSWVGPVLVALPYMLRLKQCLIEAAQSRDWPSRRRHLANALKYASAFPVIILSAVQRLRSSDSIRAWENMFVCVLFNSFYSFYWDVAVDWQLGPLSLPLTPQWEVHARYLRPMLHFSEPSIYYLAIVLDFLLRFTWSLKLSTHLRLDELTAGGFVLEWLEVVRRWLWVYFRLEREWV</sequence>
<evidence type="ECO:0000256" key="1">
    <source>
        <dbReference type="ARBA" id="ARBA00004141"/>
    </source>
</evidence>
<accession>A0A4P9XQW3</accession>
<gene>
    <name evidence="7" type="ORF">THASP1DRAFT_7917</name>
</gene>
<organism evidence="7 8">
    <name type="scientific">Thamnocephalis sphaerospora</name>
    <dbReference type="NCBI Taxonomy" id="78915"/>
    <lineage>
        <taxon>Eukaryota</taxon>
        <taxon>Fungi</taxon>
        <taxon>Fungi incertae sedis</taxon>
        <taxon>Zoopagomycota</taxon>
        <taxon>Zoopagomycotina</taxon>
        <taxon>Zoopagomycetes</taxon>
        <taxon>Zoopagales</taxon>
        <taxon>Sigmoideomycetaceae</taxon>
        <taxon>Thamnocephalis</taxon>
    </lineage>
</organism>
<dbReference type="EMBL" id="KZ992603">
    <property type="protein sequence ID" value="RKP08435.1"/>
    <property type="molecule type" value="Genomic_DNA"/>
</dbReference>
<dbReference type="InterPro" id="IPR004342">
    <property type="entry name" value="EXS_C"/>
</dbReference>
<comment type="subcellular location">
    <subcellularLocation>
        <location evidence="1">Membrane</location>
        <topology evidence="1">Multi-pass membrane protein</topology>
    </subcellularLocation>
</comment>
<keyword evidence="8" id="KW-1185">Reference proteome</keyword>
<feature type="transmembrane region" description="Helical" evidence="5">
    <location>
        <begin position="72"/>
        <end position="93"/>
    </location>
</feature>
<dbReference type="GO" id="GO:0016020">
    <property type="term" value="C:membrane"/>
    <property type="evidence" value="ECO:0007669"/>
    <property type="project" value="UniProtKB-SubCell"/>
</dbReference>
<dbReference type="OrthoDB" id="2159384at2759"/>
<keyword evidence="4 5" id="KW-0472">Membrane</keyword>
<name>A0A4P9XQW3_9FUNG</name>
<evidence type="ECO:0000256" key="2">
    <source>
        <dbReference type="ARBA" id="ARBA00022692"/>
    </source>
</evidence>
<evidence type="ECO:0000313" key="7">
    <source>
        <dbReference type="EMBL" id="RKP08435.1"/>
    </source>
</evidence>
<protein>
    <submittedName>
        <fullName evidence="7">EXS family-domain-containing protein</fullName>
    </submittedName>
</protein>
<evidence type="ECO:0000256" key="3">
    <source>
        <dbReference type="ARBA" id="ARBA00022989"/>
    </source>
</evidence>
<feature type="transmembrane region" description="Helical" evidence="5">
    <location>
        <begin position="6"/>
        <end position="26"/>
    </location>
</feature>
<dbReference type="PANTHER" id="PTHR10783:SF46">
    <property type="entry name" value="PROTEIN ERD1 HOMOLOG 2"/>
    <property type="match status" value="1"/>
</dbReference>
<dbReference type="PANTHER" id="PTHR10783">
    <property type="entry name" value="XENOTROPIC AND POLYTROPIC RETROVIRUS RECEPTOR 1-RELATED"/>
    <property type="match status" value="1"/>
</dbReference>
<feature type="domain" description="EXS" evidence="6">
    <location>
        <begin position="161"/>
        <end position="342"/>
    </location>
</feature>
<keyword evidence="2 5" id="KW-0812">Transmembrane</keyword>
<reference evidence="8" key="1">
    <citation type="journal article" date="2018" name="Nat. Microbiol.">
        <title>Leveraging single-cell genomics to expand the fungal tree of life.</title>
        <authorList>
            <person name="Ahrendt S.R."/>
            <person name="Quandt C.A."/>
            <person name="Ciobanu D."/>
            <person name="Clum A."/>
            <person name="Salamov A."/>
            <person name="Andreopoulos B."/>
            <person name="Cheng J.F."/>
            <person name="Woyke T."/>
            <person name="Pelin A."/>
            <person name="Henrissat B."/>
            <person name="Reynolds N.K."/>
            <person name="Benny G.L."/>
            <person name="Smith M.E."/>
            <person name="James T.Y."/>
            <person name="Grigoriev I.V."/>
        </authorList>
    </citation>
    <scope>NUCLEOTIDE SEQUENCE [LARGE SCALE GENOMIC DNA]</scope>
    <source>
        <strain evidence="8">RSA 1356</strain>
    </source>
</reference>
<dbReference type="STRING" id="78915.A0A4P9XQW3"/>
<dbReference type="GO" id="GO:0005737">
    <property type="term" value="C:cytoplasm"/>
    <property type="evidence" value="ECO:0007669"/>
    <property type="project" value="TreeGrafter"/>
</dbReference>
<feature type="transmembrane region" description="Helical" evidence="5">
    <location>
        <begin position="47"/>
        <end position="66"/>
    </location>
</feature>
<proteinExistence type="predicted"/>